<gene>
    <name evidence="1" type="ORF">K443DRAFT_290018</name>
</gene>
<evidence type="ECO:0000313" key="2">
    <source>
        <dbReference type="Proteomes" id="UP000054477"/>
    </source>
</evidence>
<sequence length="546" mass="60684">MTSDHGPNTFERTSYYNGITGNGEHPDLVYRTDALTRPFLKPVGRFPYLPVKSVRGVFDTQLNKVWDVVGPQICDIIKARDISWSSIDTARFFTHGPPGEEEKATLGPVVVWIGVKPGLTSADTAHDASQEILALLRKNGVEDVEVEWREAVLQKLAGLPLMRHANIIDATHHVRRFLTALLAVPLTTEGMEVGDSQGTLTLWMHENKDEKGNPSDKVYGISNCHVLRKNTTVDYVFQSGASKDHVHVCGMHRFQRGLDEITRAVDGHVFDADIFARQIIRLQTNGDQSPANVKMVAQYQSLLDEKNEAIAELKKLHVDIMKYWSNITLQRNIGHVEYAPAVKVDQKHTNYTSDWGAFLAAKPKVADGFVGNVVDLGAKFTPYQLMCMFYPQSGGLTTFKYPDDGLLRILGCATREELAVPAEFDNEGERCLMVGKDGNATDLTVGRYSGLESFTLNEFGVESRELAIYNAGNKGFEVFSAKGDSGSLVWHIKDGKASIVGQLHSGDNRGGSTSNHVTYCTPGWYLLAEIKKIYKYADFYRTTWDA</sequence>
<organism evidence="1 2">
    <name type="scientific">Laccaria amethystina LaAM-08-1</name>
    <dbReference type="NCBI Taxonomy" id="1095629"/>
    <lineage>
        <taxon>Eukaryota</taxon>
        <taxon>Fungi</taxon>
        <taxon>Dikarya</taxon>
        <taxon>Basidiomycota</taxon>
        <taxon>Agaricomycotina</taxon>
        <taxon>Agaricomycetes</taxon>
        <taxon>Agaricomycetidae</taxon>
        <taxon>Agaricales</taxon>
        <taxon>Agaricineae</taxon>
        <taxon>Hydnangiaceae</taxon>
        <taxon>Laccaria</taxon>
    </lineage>
</organism>
<dbReference type="EMBL" id="KN838554">
    <property type="protein sequence ID" value="KIK06283.1"/>
    <property type="molecule type" value="Genomic_DNA"/>
</dbReference>
<reference evidence="1 2" key="1">
    <citation type="submission" date="2014-04" db="EMBL/GenBank/DDBJ databases">
        <authorList>
            <consortium name="DOE Joint Genome Institute"/>
            <person name="Kuo A."/>
            <person name="Kohler A."/>
            <person name="Nagy L.G."/>
            <person name="Floudas D."/>
            <person name="Copeland A."/>
            <person name="Barry K.W."/>
            <person name="Cichocki N."/>
            <person name="Veneault-Fourrey C."/>
            <person name="LaButti K."/>
            <person name="Lindquist E.A."/>
            <person name="Lipzen A."/>
            <person name="Lundell T."/>
            <person name="Morin E."/>
            <person name="Murat C."/>
            <person name="Sun H."/>
            <person name="Tunlid A."/>
            <person name="Henrissat B."/>
            <person name="Grigoriev I.V."/>
            <person name="Hibbett D.S."/>
            <person name="Martin F."/>
            <person name="Nordberg H.P."/>
            <person name="Cantor M.N."/>
            <person name="Hua S.X."/>
        </authorList>
    </citation>
    <scope>NUCLEOTIDE SEQUENCE [LARGE SCALE GENOMIC DNA]</scope>
    <source>
        <strain evidence="1 2">LaAM-08-1</strain>
    </source>
</reference>
<name>A0A0C9YDK2_9AGAR</name>
<proteinExistence type="predicted"/>
<keyword evidence="2" id="KW-1185">Reference proteome</keyword>
<dbReference type="AlphaFoldDB" id="A0A0C9YDK2"/>
<dbReference type="OrthoDB" id="5424209at2759"/>
<protein>
    <submittedName>
        <fullName evidence="1">Uncharacterized protein</fullName>
    </submittedName>
</protein>
<accession>A0A0C9YDK2</accession>
<evidence type="ECO:0000313" key="1">
    <source>
        <dbReference type="EMBL" id="KIK06283.1"/>
    </source>
</evidence>
<dbReference type="Proteomes" id="UP000054477">
    <property type="component" value="Unassembled WGS sequence"/>
</dbReference>
<dbReference type="HOGENOM" id="CLU_024804_1_1_1"/>
<reference evidence="2" key="2">
    <citation type="submission" date="2015-01" db="EMBL/GenBank/DDBJ databases">
        <title>Evolutionary Origins and Diversification of the Mycorrhizal Mutualists.</title>
        <authorList>
            <consortium name="DOE Joint Genome Institute"/>
            <consortium name="Mycorrhizal Genomics Consortium"/>
            <person name="Kohler A."/>
            <person name="Kuo A."/>
            <person name="Nagy L.G."/>
            <person name="Floudas D."/>
            <person name="Copeland A."/>
            <person name="Barry K.W."/>
            <person name="Cichocki N."/>
            <person name="Veneault-Fourrey C."/>
            <person name="LaButti K."/>
            <person name="Lindquist E.A."/>
            <person name="Lipzen A."/>
            <person name="Lundell T."/>
            <person name="Morin E."/>
            <person name="Murat C."/>
            <person name="Riley R."/>
            <person name="Ohm R."/>
            <person name="Sun H."/>
            <person name="Tunlid A."/>
            <person name="Henrissat B."/>
            <person name="Grigoriev I.V."/>
            <person name="Hibbett D.S."/>
            <person name="Martin F."/>
        </authorList>
    </citation>
    <scope>NUCLEOTIDE SEQUENCE [LARGE SCALE GENOMIC DNA]</scope>
    <source>
        <strain evidence="2">LaAM-08-1</strain>
    </source>
</reference>